<gene>
    <name evidence="3" type="ORF">ADIMK_1938</name>
</gene>
<dbReference type="AlphaFoldDB" id="A0A081FZ56"/>
<evidence type="ECO:0000259" key="2">
    <source>
        <dbReference type="PROSITE" id="PS50828"/>
    </source>
</evidence>
<feature type="domain" description="Smr" evidence="2">
    <location>
        <begin position="99"/>
        <end position="180"/>
    </location>
</feature>
<name>A0A081FZ56_9GAMM</name>
<reference evidence="3 4" key="1">
    <citation type="submission" date="2014-04" db="EMBL/GenBank/DDBJ databases">
        <title>Marinobacterium kochiensis sp. nov., isolated from sediment sample collected from Kochi backwaters in Kerala, India.</title>
        <authorList>
            <person name="Singh A."/>
            <person name="Pinnaka A.K."/>
        </authorList>
    </citation>
    <scope>NUCLEOTIDE SEQUENCE [LARGE SCALE GENOMIC DNA]</scope>
    <source>
        <strain evidence="3 4">AK27</strain>
    </source>
</reference>
<dbReference type="PROSITE" id="PS50828">
    <property type="entry name" value="SMR"/>
    <property type="match status" value="1"/>
</dbReference>
<evidence type="ECO:0000313" key="4">
    <source>
        <dbReference type="Proteomes" id="UP000028252"/>
    </source>
</evidence>
<dbReference type="PANTHER" id="PTHR35562">
    <property type="entry name" value="DNA ENDONUCLEASE SMRA-RELATED"/>
    <property type="match status" value="1"/>
</dbReference>
<sequence>MTDDPQSDLSDFQTAVADVSPLKTDRIQRRRSHKPSVSEAQHYRRQAAEQESEAFVDGLSTTAVEIIESEQDLLFVSQGIQIRQMKRLRRGHIPWQAGLDLHGYTLEQAREELSRFIRDSEANGLRCVLVIHGKSYSQPGQPALIKSHVNDWLRQLPPVLAFCSAQPADGGTGAVYVLLKQKASR</sequence>
<dbReference type="EMBL" id="JMQN01000028">
    <property type="protein sequence ID" value="KEA63811.1"/>
    <property type="molecule type" value="Genomic_DNA"/>
</dbReference>
<keyword evidence="4" id="KW-1185">Reference proteome</keyword>
<proteinExistence type="predicted"/>
<accession>A0A081FZ56</accession>
<dbReference type="InterPro" id="IPR036063">
    <property type="entry name" value="Smr_dom_sf"/>
</dbReference>
<dbReference type="PATRIC" id="fig|1232683.4.peg.1901"/>
<dbReference type="Gene3D" id="3.30.1370.110">
    <property type="match status" value="1"/>
</dbReference>
<dbReference type="eggNOG" id="COG2840">
    <property type="taxonomic scope" value="Bacteria"/>
</dbReference>
<dbReference type="InterPro" id="IPR002625">
    <property type="entry name" value="Smr_dom"/>
</dbReference>
<evidence type="ECO:0000256" key="1">
    <source>
        <dbReference type="SAM" id="MobiDB-lite"/>
    </source>
</evidence>
<dbReference type="PANTHER" id="PTHR35562:SF2">
    <property type="entry name" value="DNA ENDONUCLEASE SMRA-RELATED"/>
    <property type="match status" value="1"/>
</dbReference>
<comment type="caution">
    <text evidence="3">The sequence shown here is derived from an EMBL/GenBank/DDBJ whole genome shotgun (WGS) entry which is preliminary data.</text>
</comment>
<protein>
    <submittedName>
        <fullName evidence="3">Smr domain protein</fullName>
    </submittedName>
</protein>
<dbReference type="GO" id="GO:0004520">
    <property type="term" value="F:DNA endonuclease activity"/>
    <property type="evidence" value="ECO:0007669"/>
    <property type="project" value="TreeGrafter"/>
</dbReference>
<feature type="region of interest" description="Disordered" evidence="1">
    <location>
        <begin position="1"/>
        <end position="41"/>
    </location>
</feature>
<dbReference type="RefSeq" id="WP_036187051.1">
    <property type="nucleotide sequence ID" value="NZ_JMQN01000028.1"/>
</dbReference>
<dbReference type="Proteomes" id="UP000028252">
    <property type="component" value="Unassembled WGS sequence"/>
</dbReference>
<dbReference type="SMART" id="SM00463">
    <property type="entry name" value="SMR"/>
    <property type="match status" value="1"/>
</dbReference>
<organism evidence="3 4">
    <name type="scientific">Marinobacterium lacunae</name>
    <dbReference type="NCBI Taxonomy" id="1232683"/>
    <lineage>
        <taxon>Bacteria</taxon>
        <taxon>Pseudomonadati</taxon>
        <taxon>Pseudomonadota</taxon>
        <taxon>Gammaproteobacteria</taxon>
        <taxon>Oceanospirillales</taxon>
        <taxon>Oceanospirillaceae</taxon>
        <taxon>Marinobacterium</taxon>
    </lineage>
</organism>
<dbReference type="Pfam" id="PF01713">
    <property type="entry name" value="Smr"/>
    <property type="match status" value="1"/>
</dbReference>
<dbReference type="STRING" id="1232683.ADIMK_1938"/>
<dbReference type="SUPFAM" id="SSF160443">
    <property type="entry name" value="SMR domain-like"/>
    <property type="match status" value="1"/>
</dbReference>
<evidence type="ECO:0000313" key="3">
    <source>
        <dbReference type="EMBL" id="KEA63811.1"/>
    </source>
</evidence>
<dbReference type="OrthoDB" id="9808881at2"/>